<evidence type="ECO:0000313" key="3">
    <source>
        <dbReference type="EMBL" id="MDO1447831.1"/>
    </source>
</evidence>
<dbReference type="Proteomes" id="UP001168528">
    <property type="component" value="Unassembled WGS sequence"/>
</dbReference>
<protein>
    <recommendedName>
        <fullName evidence="5">DUF4890 domain-containing protein</fullName>
    </recommendedName>
</protein>
<accession>A0ABT8R6V4</accession>
<feature type="signal peptide" evidence="2">
    <location>
        <begin position="1"/>
        <end position="20"/>
    </location>
</feature>
<reference evidence="3" key="1">
    <citation type="submission" date="2023-07" db="EMBL/GenBank/DDBJ databases">
        <title>The genome sequence of Rhodocytophaga aerolata KACC 12507.</title>
        <authorList>
            <person name="Zhang X."/>
        </authorList>
    </citation>
    <scope>NUCLEOTIDE SEQUENCE</scope>
    <source>
        <strain evidence="3">KACC 12507</strain>
    </source>
</reference>
<organism evidence="3 4">
    <name type="scientific">Rhodocytophaga aerolata</name>
    <dbReference type="NCBI Taxonomy" id="455078"/>
    <lineage>
        <taxon>Bacteria</taxon>
        <taxon>Pseudomonadati</taxon>
        <taxon>Bacteroidota</taxon>
        <taxon>Cytophagia</taxon>
        <taxon>Cytophagales</taxon>
        <taxon>Rhodocytophagaceae</taxon>
        <taxon>Rhodocytophaga</taxon>
    </lineage>
</organism>
<keyword evidence="2" id="KW-0732">Signal</keyword>
<name>A0ABT8R6V4_9BACT</name>
<proteinExistence type="predicted"/>
<comment type="caution">
    <text evidence="3">The sequence shown here is derived from an EMBL/GenBank/DDBJ whole genome shotgun (WGS) entry which is preliminary data.</text>
</comment>
<keyword evidence="4" id="KW-1185">Reference proteome</keyword>
<evidence type="ECO:0000256" key="1">
    <source>
        <dbReference type="SAM" id="MobiDB-lite"/>
    </source>
</evidence>
<dbReference type="EMBL" id="JAUKPO010000008">
    <property type="protein sequence ID" value="MDO1447831.1"/>
    <property type="molecule type" value="Genomic_DNA"/>
</dbReference>
<gene>
    <name evidence="3" type="ORF">Q0590_16285</name>
</gene>
<feature type="region of interest" description="Disordered" evidence="1">
    <location>
        <begin position="102"/>
        <end position="135"/>
    </location>
</feature>
<evidence type="ECO:0008006" key="5">
    <source>
        <dbReference type="Google" id="ProtNLM"/>
    </source>
</evidence>
<dbReference type="RefSeq" id="WP_302038635.1">
    <property type="nucleotide sequence ID" value="NZ_JAUKPO010000008.1"/>
</dbReference>
<feature type="chain" id="PRO_5045408896" description="DUF4890 domain-containing protein" evidence="2">
    <location>
        <begin position="21"/>
        <end position="135"/>
    </location>
</feature>
<feature type="compositionally biased region" description="Basic and acidic residues" evidence="1">
    <location>
        <begin position="107"/>
        <end position="127"/>
    </location>
</feature>
<evidence type="ECO:0000313" key="4">
    <source>
        <dbReference type="Proteomes" id="UP001168528"/>
    </source>
</evidence>
<sequence>MKKFSVIVFIIMVSWGYSFAQDGTAQARGERKTMEERVEIRTNKMVGELALTPEQAAKLKEIHLKQAEKMKAMREKQAAENQTFRQEAKAIATETEKEYEAILTPEQVEKYKQSKAQKADGKRPGHKEPRKRSKR</sequence>
<evidence type="ECO:0000256" key="2">
    <source>
        <dbReference type="SAM" id="SignalP"/>
    </source>
</evidence>